<evidence type="ECO:0000313" key="2">
    <source>
        <dbReference type="Proteomes" id="UP001195769"/>
    </source>
</evidence>
<dbReference type="EMBL" id="JABBWK010000008">
    <property type="protein sequence ID" value="KAG1905087.1"/>
    <property type="molecule type" value="Genomic_DNA"/>
</dbReference>
<sequence length="398" mass="45426">MYESSAHPLYTPERARRSLAYLDGIVRQLGLTFLDSNEPDVLTFTPNAVPITHRRRPFDQMSKDGVRTPHAISRKCDCIPLPNSSIATEQSSSSWSFTPPWDPSWTPEEMHKESCRRLCWSALNLVARYMSHCIAFQKEPSDLFLTDPSNVFERFRLFPGEISQRGSNEHKAQSSKESTWALYCRSMLLWIFCTTRLRKNAFSNTETTDLAVEAWSETLEIQDALDSHTCNLDMALLYMCREYVYKYVYFVPLVRADGGVSSGHAEAGNSPQFNRKQAEQWLYYQSLFIRRVKMSIHHLGDQDGHLFTRQPFQVTWFASQVAICLALWEEDKSLLDALEVAKDVIVPVDVLNTLWPCPMLLSKCDDLHKRVTEACHSVNIAAPLPPNCSLPPLLRGGP</sequence>
<proteinExistence type="predicted"/>
<accession>A0AAD4EFH0</accession>
<dbReference type="RefSeq" id="XP_041230662.1">
    <property type="nucleotide sequence ID" value="XM_041369992.1"/>
</dbReference>
<gene>
    <name evidence="1" type="ORF">F5891DRAFT_1255544</name>
</gene>
<organism evidence="1 2">
    <name type="scientific">Suillus fuscotomentosus</name>
    <dbReference type="NCBI Taxonomy" id="1912939"/>
    <lineage>
        <taxon>Eukaryota</taxon>
        <taxon>Fungi</taxon>
        <taxon>Dikarya</taxon>
        <taxon>Basidiomycota</taxon>
        <taxon>Agaricomycotina</taxon>
        <taxon>Agaricomycetes</taxon>
        <taxon>Agaricomycetidae</taxon>
        <taxon>Boletales</taxon>
        <taxon>Suillineae</taxon>
        <taxon>Suillaceae</taxon>
        <taxon>Suillus</taxon>
    </lineage>
</organism>
<dbReference type="Proteomes" id="UP001195769">
    <property type="component" value="Unassembled WGS sequence"/>
</dbReference>
<protein>
    <submittedName>
        <fullName evidence="1">Uncharacterized protein</fullName>
    </submittedName>
</protein>
<comment type="caution">
    <text evidence="1">The sequence shown here is derived from an EMBL/GenBank/DDBJ whole genome shotgun (WGS) entry which is preliminary data.</text>
</comment>
<keyword evidence="2" id="KW-1185">Reference proteome</keyword>
<dbReference type="AlphaFoldDB" id="A0AAD4EFH0"/>
<name>A0AAD4EFH0_9AGAM</name>
<reference evidence="1" key="1">
    <citation type="journal article" date="2020" name="New Phytol.">
        <title>Comparative genomics reveals dynamic genome evolution in host specialist ectomycorrhizal fungi.</title>
        <authorList>
            <person name="Lofgren L.A."/>
            <person name="Nguyen N.H."/>
            <person name="Vilgalys R."/>
            <person name="Ruytinx J."/>
            <person name="Liao H.L."/>
            <person name="Branco S."/>
            <person name="Kuo A."/>
            <person name="LaButti K."/>
            <person name="Lipzen A."/>
            <person name="Andreopoulos W."/>
            <person name="Pangilinan J."/>
            <person name="Riley R."/>
            <person name="Hundley H."/>
            <person name="Na H."/>
            <person name="Barry K."/>
            <person name="Grigoriev I.V."/>
            <person name="Stajich J.E."/>
            <person name="Kennedy P.G."/>
        </authorList>
    </citation>
    <scope>NUCLEOTIDE SEQUENCE</scope>
    <source>
        <strain evidence="1">FC203</strain>
    </source>
</reference>
<evidence type="ECO:0000313" key="1">
    <source>
        <dbReference type="EMBL" id="KAG1905087.1"/>
    </source>
</evidence>
<dbReference type="GeneID" id="64664290"/>